<evidence type="ECO:0000256" key="10">
    <source>
        <dbReference type="SAM" id="SignalP"/>
    </source>
</evidence>
<gene>
    <name evidence="13" type="ORF">EV652_101103</name>
</gene>
<evidence type="ECO:0000313" key="14">
    <source>
        <dbReference type="Proteomes" id="UP000294508"/>
    </source>
</evidence>
<evidence type="ECO:0000256" key="2">
    <source>
        <dbReference type="ARBA" id="ARBA00012438"/>
    </source>
</evidence>
<keyword evidence="4" id="KW-0808">Transferase</keyword>
<dbReference type="Pfam" id="PF02518">
    <property type="entry name" value="HATPase_c"/>
    <property type="match status" value="1"/>
</dbReference>
<evidence type="ECO:0000256" key="3">
    <source>
        <dbReference type="ARBA" id="ARBA00022553"/>
    </source>
</evidence>
<feature type="domain" description="Histidine kinase/HSP90-like ATPase" evidence="11">
    <location>
        <begin position="477"/>
        <end position="563"/>
    </location>
</feature>
<dbReference type="EC" id="2.7.13.3" evidence="2"/>
<organism evidence="13 14">
    <name type="scientific">Kribbella steppae</name>
    <dbReference type="NCBI Taxonomy" id="2512223"/>
    <lineage>
        <taxon>Bacteria</taxon>
        <taxon>Bacillati</taxon>
        <taxon>Actinomycetota</taxon>
        <taxon>Actinomycetes</taxon>
        <taxon>Propionibacteriales</taxon>
        <taxon>Kribbellaceae</taxon>
        <taxon>Kribbella</taxon>
    </lineage>
</organism>
<keyword evidence="10" id="KW-0732">Signal</keyword>
<keyword evidence="7" id="KW-0067">ATP-binding</keyword>
<feature type="transmembrane region" description="Helical" evidence="9">
    <location>
        <begin position="119"/>
        <end position="139"/>
    </location>
</feature>
<dbReference type="Proteomes" id="UP000294508">
    <property type="component" value="Unassembled WGS sequence"/>
</dbReference>
<dbReference type="PANTHER" id="PTHR24421">
    <property type="entry name" value="NITRATE/NITRITE SENSOR PROTEIN NARX-RELATED"/>
    <property type="match status" value="1"/>
</dbReference>
<dbReference type="Pfam" id="PF07730">
    <property type="entry name" value="HisKA_3"/>
    <property type="match status" value="1"/>
</dbReference>
<feature type="transmembrane region" description="Helical" evidence="9">
    <location>
        <begin position="86"/>
        <end position="107"/>
    </location>
</feature>
<dbReference type="InterPro" id="IPR050482">
    <property type="entry name" value="Sensor_HK_TwoCompSys"/>
</dbReference>
<dbReference type="GO" id="GO:0005524">
    <property type="term" value="F:ATP binding"/>
    <property type="evidence" value="ECO:0007669"/>
    <property type="project" value="UniProtKB-KW"/>
</dbReference>
<keyword evidence="9" id="KW-1133">Transmembrane helix</keyword>
<feature type="transmembrane region" description="Helical" evidence="9">
    <location>
        <begin position="35"/>
        <end position="54"/>
    </location>
</feature>
<dbReference type="Gene3D" id="1.20.5.1930">
    <property type="match status" value="1"/>
</dbReference>
<feature type="transmembrane region" description="Helical" evidence="9">
    <location>
        <begin position="61"/>
        <end position="80"/>
    </location>
</feature>
<reference evidence="13 14" key="1">
    <citation type="journal article" date="2015" name="Stand. Genomic Sci.">
        <title>Genomic Encyclopedia of Bacterial and Archaeal Type Strains, Phase III: the genomes of soil and plant-associated and newly described type strains.</title>
        <authorList>
            <person name="Whitman W.B."/>
            <person name="Woyke T."/>
            <person name="Klenk H.P."/>
            <person name="Zhou Y."/>
            <person name="Lilburn T.G."/>
            <person name="Beck B.J."/>
            <person name="De Vos P."/>
            <person name="Vandamme P."/>
            <person name="Eisen J.A."/>
            <person name="Garrity G."/>
            <person name="Hugenholtz P."/>
            <person name="Kyrpides N.C."/>
        </authorList>
    </citation>
    <scope>NUCLEOTIDE SEQUENCE [LARGE SCALE GENOMIC DNA]</scope>
    <source>
        <strain evidence="13 14">VKM Ac-2572</strain>
    </source>
</reference>
<dbReference type="Gene3D" id="3.30.565.10">
    <property type="entry name" value="Histidine kinase-like ATPase, C-terminal domain"/>
    <property type="match status" value="1"/>
</dbReference>
<feature type="signal peptide" evidence="10">
    <location>
        <begin position="1"/>
        <end position="25"/>
    </location>
</feature>
<keyword evidence="3" id="KW-0597">Phosphoprotein</keyword>
<evidence type="ECO:0000256" key="5">
    <source>
        <dbReference type="ARBA" id="ARBA00022741"/>
    </source>
</evidence>
<accession>A0A4R2HUY7</accession>
<comment type="catalytic activity">
    <reaction evidence="1">
        <text>ATP + protein L-histidine = ADP + protein N-phospho-L-histidine.</text>
        <dbReference type="EC" id="2.7.13.3"/>
    </reaction>
</comment>
<evidence type="ECO:0000256" key="1">
    <source>
        <dbReference type="ARBA" id="ARBA00000085"/>
    </source>
</evidence>
<feature type="transmembrane region" description="Helical" evidence="9">
    <location>
        <begin position="192"/>
        <end position="215"/>
    </location>
</feature>
<feature type="chain" id="PRO_5020479872" description="histidine kinase" evidence="10">
    <location>
        <begin position="26"/>
        <end position="564"/>
    </location>
</feature>
<dbReference type="OrthoDB" id="3217947at2"/>
<dbReference type="RefSeq" id="WP_132206948.1">
    <property type="nucleotide sequence ID" value="NZ_SLWN01000001.1"/>
</dbReference>
<dbReference type="GO" id="GO:0016020">
    <property type="term" value="C:membrane"/>
    <property type="evidence" value="ECO:0007669"/>
    <property type="project" value="InterPro"/>
</dbReference>
<keyword evidence="6 13" id="KW-0418">Kinase</keyword>
<evidence type="ECO:0000259" key="11">
    <source>
        <dbReference type="Pfam" id="PF02518"/>
    </source>
</evidence>
<evidence type="ECO:0000259" key="12">
    <source>
        <dbReference type="Pfam" id="PF07730"/>
    </source>
</evidence>
<evidence type="ECO:0000256" key="8">
    <source>
        <dbReference type="ARBA" id="ARBA00023012"/>
    </source>
</evidence>
<comment type="caution">
    <text evidence="13">The sequence shown here is derived from an EMBL/GenBank/DDBJ whole genome shotgun (WGS) entry which is preliminary data.</text>
</comment>
<evidence type="ECO:0000256" key="4">
    <source>
        <dbReference type="ARBA" id="ARBA00022679"/>
    </source>
</evidence>
<dbReference type="EMBL" id="SLWN01000001">
    <property type="protein sequence ID" value="TCO35224.1"/>
    <property type="molecule type" value="Genomic_DNA"/>
</dbReference>
<dbReference type="SUPFAM" id="SSF55874">
    <property type="entry name" value="ATPase domain of HSP90 chaperone/DNA topoisomerase II/histidine kinase"/>
    <property type="match status" value="1"/>
</dbReference>
<dbReference type="GO" id="GO:0000155">
    <property type="term" value="F:phosphorelay sensor kinase activity"/>
    <property type="evidence" value="ECO:0007669"/>
    <property type="project" value="InterPro"/>
</dbReference>
<evidence type="ECO:0000313" key="13">
    <source>
        <dbReference type="EMBL" id="TCO35224.1"/>
    </source>
</evidence>
<keyword evidence="9" id="KW-0812">Transmembrane</keyword>
<dbReference type="InterPro" id="IPR011712">
    <property type="entry name" value="Sig_transdc_His_kin_sub3_dim/P"/>
</dbReference>
<dbReference type="InterPro" id="IPR036890">
    <property type="entry name" value="HATPase_C_sf"/>
</dbReference>
<dbReference type="InterPro" id="IPR003594">
    <property type="entry name" value="HATPase_dom"/>
</dbReference>
<keyword evidence="5" id="KW-0547">Nucleotide-binding</keyword>
<dbReference type="AlphaFoldDB" id="A0A4R2HUY7"/>
<protein>
    <recommendedName>
        <fullName evidence="2">histidine kinase</fullName>
        <ecNumber evidence="2">2.7.13.3</ecNumber>
    </recommendedName>
</protein>
<evidence type="ECO:0000256" key="6">
    <source>
        <dbReference type="ARBA" id="ARBA00022777"/>
    </source>
</evidence>
<evidence type="ECO:0000256" key="9">
    <source>
        <dbReference type="SAM" id="Phobius"/>
    </source>
</evidence>
<dbReference type="CDD" id="cd16917">
    <property type="entry name" value="HATPase_UhpB-NarQ-NarX-like"/>
    <property type="match status" value="1"/>
</dbReference>
<feature type="domain" description="Signal transduction histidine kinase subgroup 3 dimerisation and phosphoacceptor" evidence="12">
    <location>
        <begin position="376"/>
        <end position="442"/>
    </location>
</feature>
<feature type="transmembrane region" description="Helical" evidence="9">
    <location>
        <begin position="159"/>
        <end position="180"/>
    </location>
</feature>
<dbReference type="GO" id="GO:0046983">
    <property type="term" value="F:protein dimerization activity"/>
    <property type="evidence" value="ECO:0007669"/>
    <property type="project" value="InterPro"/>
</dbReference>
<keyword evidence="8" id="KW-0902">Two-component regulatory system</keyword>
<sequence>MATRPALVLTTAALLVGVGTAVALAAAGDVDPVHAFLILWIATSYACGGLIAWARRPANRFGPLMIATGFATLATALNWADAALPHTIGQALDLVPLVMVVHVSLAFPGGHLRHGYERVLIGTGYAFALGVQLVVMMLGGPGGSHLLTIADVPEVADPLHMIELLVISGVALTGAGLLVARRRTDGRPLRRSLALLIDALVLGLLMIAVLLIVGVFEGPGFPAIRDVSLALIGLAPIAYLGGLLRARLARTAVGDLVLALRGDPIDLRAPLAQALRDPSVDLVYWLPQFGCWADQDGRPVELPADPVRVTMIDQDGKRVAALLHDPALHEEPDLLDAVSAAASIALETGRLQAELRANVIELRGSRARVLEAGHQERRRLERDLHDGAQQRLVSLSLDLGVLETRLGSDPEAKALLIEARREISTSLDELRDIARGLYPAVLTAHGLAVALESVVARAPVPVTLTVALDDRLAEAVEVAAYYVVSESLTNIGKHAHARTAGVDVRRVDGLLVVEVVDDGIGGADTEKGTGLRGLADRVESLGGRLRIWTPRGGGTRLRAELPCE</sequence>
<dbReference type="PANTHER" id="PTHR24421:SF10">
    <property type="entry name" value="NITRATE_NITRITE SENSOR PROTEIN NARQ"/>
    <property type="match status" value="1"/>
</dbReference>
<evidence type="ECO:0000256" key="7">
    <source>
        <dbReference type="ARBA" id="ARBA00022840"/>
    </source>
</evidence>
<name>A0A4R2HUY7_9ACTN</name>
<keyword evidence="9" id="KW-0472">Membrane</keyword>
<keyword evidence="14" id="KW-1185">Reference proteome</keyword>
<proteinExistence type="predicted"/>